<reference evidence="4 5" key="1">
    <citation type="journal article" date="2019" name="Int. J. Syst. Evol. Microbiol.">
        <title>The Global Catalogue of Microorganisms (GCM) 10K type strain sequencing project: providing services to taxonomists for standard genome sequencing and annotation.</title>
        <authorList>
            <consortium name="The Broad Institute Genomics Platform"/>
            <consortium name="The Broad Institute Genome Sequencing Center for Infectious Disease"/>
            <person name="Wu L."/>
            <person name="Ma J."/>
        </authorList>
    </citation>
    <scope>NUCLEOTIDE SEQUENCE [LARGE SCALE GENOMIC DNA]</scope>
    <source>
        <strain evidence="4 5">DT85</strain>
    </source>
</reference>
<dbReference type="PANTHER" id="PTHR34236">
    <property type="entry name" value="DIMETHYL SULFOXIDE REDUCTASE TRANSCRIPTIONAL ACTIVATOR"/>
    <property type="match status" value="1"/>
</dbReference>
<accession>A0ABD5ZN94</accession>
<dbReference type="Proteomes" id="UP001596398">
    <property type="component" value="Unassembled WGS sequence"/>
</dbReference>
<evidence type="ECO:0000256" key="2">
    <source>
        <dbReference type="ARBA" id="ARBA00023163"/>
    </source>
</evidence>
<dbReference type="PANTHER" id="PTHR34236:SF1">
    <property type="entry name" value="DIMETHYL SULFOXIDE REDUCTASE TRANSCRIPTIONAL ACTIVATOR"/>
    <property type="match status" value="1"/>
</dbReference>
<sequence>MPRANLAVSLGDEWAGRLSRRHPDAEFDLVAADPNGTDGYQLVRVRATDPDPAVAAMRDARGFRSLSVVREGDTAALVRFRAAYPLVLFALSREGIPFEPPLRCRDGTGSLSVTAPDPALSALSDRLGEYGVRYRLESLSAEPTVDAPLTQRQRDVLLTAVEMGYYDTPRDCTLTAVADAVGTAKSSASETLHRAEGAVVRRFAAAAEAEPSDNGG</sequence>
<evidence type="ECO:0000256" key="1">
    <source>
        <dbReference type="ARBA" id="ARBA00023015"/>
    </source>
</evidence>
<organism evidence="4 5">
    <name type="scientific">Halosegnis marinus</name>
    <dbReference type="NCBI Taxonomy" id="3034023"/>
    <lineage>
        <taxon>Archaea</taxon>
        <taxon>Methanobacteriati</taxon>
        <taxon>Methanobacteriota</taxon>
        <taxon>Stenosarchaea group</taxon>
        <taxon>Halobacteria</taxon>
        <taxon>Halobacteriales</taxon>
        <taxon>Natronomonadaceae</taxon>
        <taxon>Halosegnis</taxon>
    </lineage>
</organism>
<protein>
    <submittedName>
        <fullName evidence="4">Helix-turn-helix domain-containing protein</fullName>
    </submittedName>
</protein>
<dbReference type="RefSeq" id="WP_276235652.1">
    <property type="nucleotide sequence ID" value="NZ_CP119802.1"/>
</dbReference>
<gene>
    <name evidence="4" type="ORF">ACFQJ4_04820</name>
</gene>
<name>A0ABD5ZN94_9EURY</name>
<comment type="caution">
    <text evidence="4">The sequence shown here is derived from an EMBL/GenBank/DDBJ whole genome shotgun (WGS) entry which is preliminary data.</text>
</comment>
<dbReference type="Pfam" id="PF04967">
    <property type="entry name" value="HTH_10"/>
    <property type="match status" value="1"/>
</dbReference>
<keyword evidence="2" id="KW-0804">Transcription</keyword>
<keyword evidence="1" id="KW-0805">Transcription regulation</keyword>
<dbReference type="InterPro" id="IPR007050">
    <property type="entry name" value="HTH_bacterioopsin"/>
</dbReference>
<proteinExistence type="predicted"/>
<feature type="domain" description="HTH bat-type" evidence="3">
    <location>
        <begin position="149"/>
        <end position="200"/>
    </location>
</feature>
<keyword evidence="5" id="KW-1185">Reference proteome</keyword>
<dbReference type="AlphaFoldDB" id="A0ABD5ZN94"/>
<evidence type="ECO:0000313" key="4">
    <source>
        <dbReference type="EMBL" id="MFC7234639.1"/>
    </source>
</evidence>
<dbReference type="GeneID" id="79266307"/>
<dbReference type="EMBL" id="JBHTAP010000001">
    <property type="protein sequence ID" value="MFC7234639.1"/>
    <property type="molecule type" value="Genomic_DNA"/>
</dbReference>
<evidence type="ECO:0000259" key="3">
    <source>
        <dbReference type="Pfam" id="PF04967"/>
    </source>
</evidence>
<evidence type="ECO:0000313" key="5">
    <source>
        <dbReference type="Proteomes" id="UP001596398"/>
    </source>
</evidence>